<accession>A0ABV8X402</accession>
<keyword evidence="5 10" id="KW-0472">Membrane</keyword>
<feature type="binding site" evidence="10">
    <location>
        <position position="71"/>
    </location>
    <ligand>
        <name>Na(+)</name>
        <dbReference type="ChEBI" id="CHEBI:29101"/>
        <note>structural</note>
    </ligand>
</feature>
<comment type="similarity">
    <text evidence="7 10">Belongs to the fluoride channel Fluc/FEX (TC 1.A.43) family.</text>
</comment>
<evidence type="ECO:0000256" key="10">
    <source>
        <dbReference type="HAMAP-Rule" id="MF_00454"/>
    </source>
</evidence>
<organism evidence="11 12">
    <name type="scientific">Chungangia koreensis</name>
    <dbReference type="NCBI Taxonomy" id="752657"/>
    <lineage>
        <taxon>Bacteria</taxon>
        <taxon>Bacillati</taxon>
        <taxon>Bacillota</taxon>
        <taxon>Bacilli</taxon>
        <taxon>Lactobacillales</taxon>
        <taxon>Chungangia</taxon>
    </lineage>
</organism>
<keyword evidence="10" id="KW-0406">Ion transport</keyword>
<keyword evidence="3 10" id="KW-0812">Transmembrane</keyword>
<keyword evidence="10" id="KW-0813">Transport</keyword>
<dbReference type="NCBIfam" id="TIGR00494">
    <property type="entry name" value="crcB"/>
    <property type="match status" value="1"/>
</dbReference>
<evidence type="ECO:0000256" key="2">
    <source>
        <dbReference type="ARBA" id="ARBA00022475"/>
    </source>
</evidence>
<keyword evidence="2 10" id="KW-1003">Cell membrane</keyword>
<feature type="transmembrane region" description="Helical" evidence="10">
    <location>
        <begin position="32"/>
        <end position="53"/>
    </location>
</feature>
<evidence type="ECO:0000256" key="4">
    <source>
        <dbReference type="ARBA" id="ARBA00022989"/>
    </source>
</evidence>
<comment type="catalytic activity">
    <reaction evidence="8">
        <text>fluoride(in) = fluoride(out)</text>
        <dbReference type="Rhea" id="RHEA:76159"/>
        <dbReference type="ChEBI" id="CHEBI:17051"/>
    </reaction>
    <physiologicalReaction direction="left-to-right" evidence="8">
        <dbReference type="Rhea" id="RHEA:76160"/>
    </physiologicalReaction>
</comment>
<dbReference type="InterPro" id="IPR003691">
    <property type="entry name" value="FluC"/>
</dbReference>
<dbReference type="RefSeq" id="WP_378154406.1">
    <property type="nucleotide sequence ID" value="NZ_JBHSEC010000014.1"/>
</dbReference>
<keyword evidence="12" id="KW-1185">Reference proteome</keyword>
<feature type="binding site" evidence="10">
    <location>
        <position position="68"/>
    </location>
    <ligand>
        <name>Na(+)</name>
        <dbReference type="ChEBI" id="CHEBI:29101"/>
        <note>structural</note>
    </ligand>
</feature>
<evidence type="ECO:0000256" key="9">
    <source>
        <dbReference type="ARBA" id="ARBA00049940"/>
    </source>
</evidence>
<keyword evidence="4 10" id="KW-1133">Transmembrane helix</keyword>
<evidence type="ECO:0000256" key="7">
    <source>
        <dbReference type="ARBA" id="ARBA00035120"/>
    </source>
</evidence>
<evidence type="ECO:0000256" key="1">
    <source>
        <dbReference type="ARBA" id="ARBA00004651"/>
    </source>
</evidence>
<dbReference type="Proteomes" id="UP001595817">
    <property type="component" value="Unassembled WGS sequence"/>
</dbReference>
<protein>
    <recommendedName>
        <fullName evidence="10">Fluoride-specific ion channel FluC</fullName>
    </recommendedName>
</protein>
<dbReference type="EMBL" id="JBHSEC010000014">
    <property type="protein sequence ID" value="MFC4410501.1"/>
    <property type="molecule type" value="Genomic_DNA"/>
</dbReference>
<evidence type="ECO:0000313" key="12">
    <source>
        <dbReference type="Proteomes" id="UP001595817"/>
    </source>
</evidence>
<comment type="subcellular location">
    <subcellularLocation>
        <location evidence="1 10">Cell membrane</location>
        <topology evidence="1 10">Multi-pass membrane protein</topology>
    </subcellularLocation>
</comment>
<keyword evidence="6 10" id="KW-0407">Ion channel</keyword>
<name>A0ABV8X402_9LACT</name>
<gene>
    <name evidence="10 11" type="primary">crcB</name>
    <name evidence="10" type="synonym">fluC</name>
    <name evidence="11" type="ORF">ACFOZY_08700</name>
</gene>
<evidence type="ECO:0000256" key="5">
    <source>
        <dbReference type="ARBA" id="ARBA00023136"/>
    </source>
</evidence>
<evidence type="ECO:0000256" key="6">
    <source>
        <dbReference type="ARBA" id="ARBA00023303"/>
    </source>
</evidence>
<feature type="transmembrane region" description="Helical" evidence="10">
    <location>
        <begin position="93"/>
        <end position="113"/>
    </location>
</feature>
<sequence>MMILLTAVGGFFGAIARYLTSKLFKRLNSGFSATMAVNLLGSFLMGLAARAAWDDLNWRTLVITGFLGAFTTFSTFMYDAVELAEEKLPFKSLIYVVLTLIGGLLLFMMGWSLS</sequence>
<dbReference type="Pfam" id="PF02537">
    <property type="entry name" value="CRCB"/>
    <property type="match status" value="1"/>
</dbReference>
<evidence type="ECO:0000313" key="11">
    <source>
        <dbReference type="EMBL" id="MFC4410501.1"/>
    </source>
</evidence>
<feature type="transmembrane region" description="Helical" evidence="10">
    <location>
        <begin position="60"/>
        <end position="81"/>
    </location>
</feature>
<comment type="caution">
    <text evidence="11">The sequence shown here is derived from an EMBL/GenBank/DDBJ whole genome shotgun (WGS) entry which is preliminary data.</text>
</comment>
<reference evidence="12" key="1">
    <citation type="journal article" date="2019" name="Int. J. Syst. Evol. Microbiol.">
        <title>The Global Catalogue of Microorganisms (GCM) 10K type strain sequencing project: providing services to taxonomists for standard genome sequencing and annotation.</title>
        <authorList>
            <consortium name="The Broad Institute Genomics Platform"/>
            <consortium name="The Broad Institute Genome Sequencing Center for Infectious Disease"/>
            <person name="Wu L."/>
            <person name="Ma J."/>
        </authorList>
    </citation>
    <scope>NUCLEOTIDE SEQUENCE [LARGE SCALE GENOMIC DNA]</scope>
    <source>
        <strain evidence="12">CCUG 59778</strain>
    </source>
</reference>
<comment type="function">
    <text evidence="9 10">Fluoride-specific ion channel. Important for reducing fluoride concentration in the cell, thus reducing its toxicity.</text>
</comment>
<dbReference type="HAMAP" id="MF_00454">
    <property type="entry name" value="FluC"/>
    <property type="match status" value="1"/>
</dbReference>
<evidence type="ECO:0000256" key="3">
    <source>
        <dbReference type="ARBA" id="ARBA00022692"/>
    </source>
</evidence>
<keyword evidence="10" id="KW-0915">Sodium</keyword>
<dbReference type="PANTHER" id="PTHR28259:SF1">
    <property type="entry name" value="FLUORIDE EXPORT PROTEIN 1-RELATED"/>
    <property type="match status" value="1"/>
</dbReference>
<comment type="activity regulation">
    <text evidence="10">Na(+) is not transported, but it plays an essential structural role and its presence is essential for fluoride channel function.</text>
</comment>
<evidence type="ECO:0000256" key="8">
    <source>
        <dbReference type="ARBA" id="ARBA00035585"/>
    </source>
</evidence>
<dbReference type="PANTHER" id="PTHR28259">
    <property type="entry name" value="FLUORIDE EXPORT PROTEIN 1-RELATED"/>
    <property type="match status" value="1"/>
</dbReference>
<proteinExistence type="inferred from homology"/>
<keyword evidence="10" id="KW-0479">Metal-binding</keyword>